<proteinExistence type="predicted"/>
<feature type="signal peptide" evidence="2">
    <location>
        <begin position="1"/>
        <end position="22"/>
    </location>
</feature>
<evidence type="ECO:0000256" key="1">
    <source>
        <dbReference type="SAM" id="MobiDB-lite"/>
    </source>
</evidence>
<gene>
    <name evidence="3" type="ORF">NSPZN2_10032</name>
</gene>
<feature type="compositionally biased region" description="Polar residues" evidence="1">
    <location>
        <begin position="200"/>
        <end position="211"/>
    </location>
</feature>
<feature type="region of interest" description="Disordered" evidence="1">
    <location>
        <begin position="196"/>
        <end position="223"/>
    </location>
</feature>
<feature type="chain" id="PRO_5045035701" description="Lipoprotein" evidence="2">
    <location>
        <begin position="23"/>
        <end position="282"/>
    </location>
</feature>
<keyword evidence="2" id="KW-0732">Signal</keyword>
<evidence type="ECO:0000313" key="4">
    <source>
        <dbReference type="Proteomes" id="UP000675880"/>
    </source>
</evidence>
<accession>A0ABM8QB93</accession>
<evidence type="ECO:0000313" key="3">
    <source>
        <dbReference type="EMBL" id="CAE6687240.1"/>
    </source>
</evidence>
<protein>
    <recommendedName>
        <fullName evidence="5">Lipoprotein</fullName>
    </recommendedName>
</protein>
<reference evidence="3 4" key="1">
    <citation type="submission" date="2021-02" db="EMBL/GenBank/DDBJ databases">
        <authorList>
            <person name="Han P."/>
        </authorList>
    </citation>
    <scope>NUCLEOTIDE SEQUENCE [LARGE SCALE GENOMIC DNA]</scope>
    <source>
        <strain evidence="3">Candidatus Nitrospira sp. ZN2</strain>
    </source>
</reference>
<organism evidence="3 4">
    <name type="scientific">Nitrospira defluvii</name>
    <dbReference type="NCBI Taxonomy" id="330214"/>
    <lineage>
        <taxon>Bacteria</taxon>
        <taxon>Pseudomonadati</taxon>
        <taxon>Nitrospirota</taxon>
        <taxon>Nitrospiria</taxon>
        <taxon>Nitrospirales</taxon>
        <taxon>Nitrospiraceae</taxon>
        <taxon>Nitrospira</taxon>
    </lineage>
</organism>
<dbReference type="EMBL" id="CAJNBJ010000001">
    <property type="protein sequence ID" value="CAE6687240.1"/>
    <property type="molecule type" value="Genomic_DNA"/>
</dbReference>
<feature type="region of interest" description="Disordered" evidence="1">
    <location>
        <begin position="262"/>
        <end position="282"/>
    </location>
</feature>
<keyword evidence="4" id="KW-1185">Reference proteome</keyword>
<comment type="caution">
    <text evidence="3">The sequence shown here is derived from an EMBL/GenBank/DDBJ whole genome shotgun (WGS) entry which is preliminary data.</text>
</comment>
<sequence>MAYRLPILLQTLCLVCPLLAGAAEHRPFWTEQALFHFGDDVFFTGRSSCAPSIEEGRQRAYLAAVQEVRNFTRAKEIEGFPLDTQMIFEDARPADCAQGFVTVWRLLRAPRAALESLAKRPAPGKPADISPILAQVTAIRNLTPRVGMLRDEVWSRYGLPRSIWARPEQGELIWDYAQFGLTIVFNQDDVLTRWRLNGPHSRSSEGTTSPAPQEPPTGTDLPTIDLTTRLQQLEEQQDQERRRAARRYCALRFAEVPDALRPKPGACEQREYERLKEQHPRF</sequence>
<feature type="compositionally biased region" description="Basic and acidic residues" evidence="1">
    <location>
        <begin position="268"/>
        <end position="282"/>
    </location>
</feature>
<name>A0ABM8QB93_9BACT</name>
<dbReference type="Proteomes" id="UP000675880">
    <property type="component" value="Unassembled WGS sequence"/>
</dbReference>
<evidence type="ECO:0000256" key="2">
    <source>
        <dbReference type="SAM" id="SignalP"/>
    </source>
</evidence>
<dbReference type="RefSeq" id="WP_213039986.1">
    <property type="nucleotide sequence ID" value="NZ_CAJNBJ010000001.1"/>
</dbReference>
<evidence type="ECO:0008006" key="5">
    <source>
        <dbReference type="Google" id="ProtNLM"/>
    </source>
</evidence>